<dbReference type="InterPro" id="IPR050107">
    <property type="entry name" value="ABC_carbohydrate_import_ATPase"/>
</dbReference>
<dbReference type="AlphaFoldDB" id="A0A2P7SJK9"/>
<dbReference type="PROSITE" id="PS50893">
    <property type="entry name" value="ABC_TRANSPORTER_2"/>
    <property type="match status" value="1"/>
</dbReference>
<dbReference type="EMBL" id="PXYK01000006">
    <property type="protein sequence ID" value="PSJ62664.1"/>
    <property type="molecule type" value="Genomic_DNA"/>
</dbReference>
<dbReference type="GO" id="GO:0005524">
    <property type="term" value="F:ATP binding"/>
    <property type="evidence" value="ECO:0007669"/>
    <property type="project" value="UniProtKB-KW"/>
</dbReference>
<dbReference type="Pfam" id="PF00005">
    <property type="entry name" value="ABC_tran"/>
    <property type="match status" value="1"/>
</dbReference>
<evidence type="ECO:0000313" key="4">
    <source>
        <dbReference type="EMBL" id="PSJ62664.1"/>
    </source>
</evidence>
<evidence type="ECO:0000259" key="3">
    <source>
        <dbReference type="PROSITE" id="PS50893"/>
    </source>
</evidence>
<comment type="caution">
    <text evidence="4">The sequence shown here is derived from an EMBL/GenBank/DDBJ whole genome shotgun (WGS) entry which is preliminary data.</text>
</comment>
<dbReference type="CDD" id="cd03216">
    <property type="entry name" value="ABC_Carb_Monos_I"/>
    <property type="match status" value="1"/>
</dbReference>
<dbReference type="SUPFAM" id="SSF52540">
    <property type="entry name" value="P-loop containing nucleoside triphosphate hydrolases"/>
    <property type="match status" value="1"/>
</dbReference>
<dbReference type="Proteomes" id="UP000241229">
    <property type="component" value="Unassembled WGS sequence"/>
</dbReference>
<sequence length="260" mass="27847">MTAEVLRLESVRKSFGSVTALRGASLSLREGEVVALLGDNGAGKSTLIKAVSGVHPIDGGAIYVRGEKASIRSARDAIDLGIETIHQDTSLAPDLSIARNLFLGREPVKLPFLGVFAPIDFPALRGAASALLKRVGISKKLDADAAVNTLSGGERQSIAISRAMQFAAKVIILDEPTNNLGVEETHGVLRFVKEVRDARHTVLFITHNIHHVFQVADRIVVMRRGEIVAERAVADTNLLEVEALIMGVDVSTLAEQAKVH</sequence>
<dbReference type="RefSeq" id="WP_106771765.1">
    <property type="nucleotide sequence ID" value="NZ_PXYK01000006.1"/>
</dbReference>
<evidence type="ECO:0000256" key="1">
    <source>
        <dbReference type="ARBA" id="ARBA00022741"/>
    </source>
</evidence>
<keyword evidence="1" id="KW-0547">Nucleotide-binding</keyword>
<dbReference type="InterPro" id="IPR027417">
    <property type="entry name" value="P-loop_NTPase"/>
</dbReference>
<dbReference type="OrthoDB" id="9805029at2"/>
<dbReference type="PANTHER" id="PTHR43790:SF8">
    <property type="entry name" value="SUGAR ABC TRANSPORTER ATP-BINDING PROTEIN"/>
    <property type="match status" value="1"/>
</dbReference>
<keyword evidence="5" id="KW-1185">Reference proteome</keyword>
<evidence type="ECO:0000256" key="2">
    <source>
        <dbReference type="ARBA" id="ARBA00022840"/>
    </source>
</evidence>
<organism evidence="4 5">
    <name type="scientific">Kumtagia ephedrae</name>
    <dbReference type="NCBI Taxonomy" id="2116701"/>
    <lineage>
        <taxon>Bacteria</taxon>
        <taxon>Pseudomonadati</taxon>
        <taxon>Pseudomonadota</taxon>
        <taxon>Alphaproteobacteria</taxon>
        <taxon>Hyphomicrobiales</taxon>
        <taxon>Phyllobacteriaceae</taxon>
        <taxon>Kumtagia</taxon>
    </lineage>
</organism>
<accession>A0A2P7SJK9</accession>
<dbReference type="SMART" id="SM00382">
    <property type="entry name" value="AAA"/>
    <property type="match status" value="1"/>
</dbReference>
<dbReference type="GO" id="GO:0016887">
    <property type="term" value="F:ATP hydrolysis activity"/>
    <property type="evidence" value="ECO:0007669"/>
    <property type="project" value="InterPro"/>
</dbReference>
<feature type="domain" description="ABC transporter" evidence="3">
    <location>
        <begin position="6"/>
        <end position="249"/>
    </location>
</feature>
<evidence type="ECO:0000313" key="5">
    <source>
        <dbReference type="Proteomes" id="UP000241229"/>
    </source>
</evidence>
<keyword evidence="2 4" id="KW-0067">ATP-binding</keyword>
<protein>
    <submittedName>
        <fullName evidence="4">Sugar ABC transporter ATP-binding protein</fullName>
    </submittedName>
</protein>
<dbReference type="Gene3D" id="3.40.50.300">
    <property type="entry name" value="P-loop containing nucleotide triphosphate hydrolases"/>
    <property type="match status" value="1"/>
</dbReference>
<proteinExistence type="predicted"/>
<gene>
    <name evidence="4" type="ORF">C7I84_08700</name>
</gene>
<dbReference type="InterPro" id="IPR003593">
    <property type="entry name" value="AAA+_ATPase"/>
</dbReference>
<dbReference type="PANTHER" id="PTHR43790">
    <property type="entry name" value="CARBOHYDRATE TRANSPORT ATP-BINDING PROTEIN MG119-RELATED"/>
    <property type="match status" value="1"/>
</dbReference>
<reference evidence="4 5" key="1">
    <citation type="submission" date="2018-03" db="EMBL/GenBank/DDBJ databases">
        <title>The draft genome of Mesorhizobium sp. 6GN-30.</title>
        <authorList>
            <person name="Liu L."/>
            <person name="Li L."/>
            <person name="Wang T."/>
            <person name="Zhang X."/>
            <person name="Liang L."/>
        </authorList>
    </citation>
    <scope>NUCLEOTIDE SEQUENCE [LARGE SCALE GENOMIC DNA]</scope>
    <source>
        <strain evidence="4 5">6GN30</strain>
    </source>
</reference>
<dbReference type="InterPro" id="IPR003439">
    <property type="entry name" value="ABC_transporter-like_ATP-bd"/>
</dbReference>
<name>A0A2P7SJK9_9HYPH</name>